<dbReference type="AlphaFoldDB" id="A0AAV4FSZ3"/>
<reference evidence="2 3" key="1">
    <citation type="journal article" date="2021" name="Elife">
        <title>Chloroplast acquisition without the gene transfer in kleptoplastic sea slugs, Plakobranchus ocellatus.</title>
        <authorList>
            <person name="Maeda T."/>
            <person name="Takahashi S."/>
            <person name="Yoshida T."/>
            <person name="Shimamura S."/>
            <person name="Takaki Y."/>
            <person name="Nagai Y."/>
            <person name="Toyoda A."/>
            <person name="Suzuki Y."/>
            <person name="Arimoto A."/>
            <person name="Ishii H."/>
            <person name="Satoh N."/>
            <person name="Nishiyama T."/>
            <person name="Hasebe M."/>
            <person name="Maruyama T."/>
            <person name="Minagawa J."/>
            <person name="Obokata J."/>
            <person name="Shigenobu S."/>
        </authorList>
    </citation>
    <scope>NUCLEOTIDE SEQUENCE [LARGE SCALE GENOMIC DNA]</scope>
</reference>
<evidence type="ECO:0000313" key="2">
    <source>
        <dbReference type="EMBL" id="GFR75858.1"/>
    </source>
</evidence>
<accession>A0AAV4FSZ3</accession>
<evidence type="ECO:0000256" key="1">
    <source>
        <dbReference type="SAM" id="MobiDB-lite"/>
    </source>
</evidence>
<sequence>MAGKRGAESVFSTLAPQRIYLNVESVEGESVSDLSPFRLHRKLLQILGRECKMSKTNRGVMLEADEEKLMGMKELGGLKAKVTKYSYLNTSRGVINQRFERKQGRVRGMDSWRYKRQEDRDKKGGGEDQDEDIRLDLRLPNHTLLG</sequence>
<keyword evidence="3" id="KW-1185">Reference proteome</keyword>
<organism evidence="2 3">
    <name type="scientific">Elysia marginata</name>
    <dbReference type="NCBI Taxonomy" id="1093978"/>
    <lineage>
        <taxon>Eukaryota</taxon>
        <taxon>Metazoa</taxon>
        <taxon>Spiralia</taxon>
        <taxon>Lophotrochozoa</taxon>
        <taxon>Mollusca</taxon>
        <taxon>Gastropoda</taxon>
        <taxon>Heterobranchia</taxon>
        <taxon>Euthyneura</taxon>
        <taxon>Panpulmonata</taxon>
        <taxon>Sacoglossa</taxon>
        <taxon>Placobranchoidea</taxon>
        <taxon>Plakobranchidae</taxon>
        <taxon>Elysia</taxon>
    </lineage>
</organism>
<gene>
    <name evidence="2" type="ORF">ElyMa_002198200</name>
</gene>
<dbReference type="EMBL" id="BMAT01004562">
    <property type="protein sequence ID" value="GFR75858.1"/>
    <property type="molecule type" value="Genomic_DNA"/>
</dbReference>
<evidence type="ECO:0000313" key="3">
    <source>
        <dbReference type="Proteomes" id="UP000762676"/>
    </source>
</evidence>
<name>A0AAV4FSZ3_9GAST</name>
<protein>
    <submittedName>
        <fullName evidence="2">Uncharacterized protein</fullName>
    </submittedName>
</protein>
<comment type="caution">
    <text evidence="2">The sequence shown here is derived from an EMBL/GenBank/DDBJ whole genome shotgun (WGS) entry which is preliminary data.</text>
</comment>
<feature type="region of interest" description="Disordered" evidence="1">
    <location>
        <begin position="110"/>
        <end position="133"/>
    </location>
</feature>
<proteinExistence type="predicted"/>
<dbReference type="Proteomes" id="UP000762676">
    <property type="component" value="Unassembled WGS sequence"/>
</dbReference>